<dbReference type="Pfam" id="PF01070">
    <property type="entry name" value="FMN_dh"/>
    <property type="match status" value="1"/>
</dbReference>
<dbReference type="PANTHER" id="PTHR10578:SF107">
    <property type="entry name" value="2-HYDROXYACID OXIDASE 1"/>
    <property type="match status" value="1"/>
</dbReference>
<comment type="caution">
    <text evidence="7">The sequence shown here is derived from an EMBL/GenBank/DDBJ whole genome shotgun (WGS) entry which is preliminary data.</text>
</comment>
<gene>
    <name evidence="7" type="ORF">OEZ60_12965</name>
</gene>
<dbReference type="PANTHER" id="PTHR10578">
    <property type="entry name" value="S -2-HYDROXY-ACID OXIDASE-RELATED"/>
    <property type="match status" value="1"/>
</dbReference>
<dbReference type="RefSeq" id="WP_263336829.1">
    <property type="nucleotide sequence ID" value="NZ_JAOVQO010000011.1"/>
</dbReference>
<reference evidence="7 8" key="1">
    <citation type="submission" date="2022-10" db="EMBL/GenBank/DDBJ databases">
        <title>Defluviimonas sp. nov., isolated from ocean surface sediments.</title>
        <authorList>
            <person name="He W."/>
            <person name="Wang L."/>
            <person name="Zhang D.-F."/>
        </authorList>
    </citation>
    <scope>NUCLEOTIDE SEQUENCE [LARGE SCALE GENOMIC DNA]</scope>
    <source>
        <strain evidence="7 8">WL0024</strain>
    </source>
</reference>
<keyword evidence="8" id="KW-1185">Reference proteome</keyword>
<dbReference type="SUPFAM" id="SSF51395">
    <property type="entry name" value="FMN-linked oxidoreductases"/>
    <property type="match status" value="1"/>
</dbReference>
<evidence type="ECO:0000256" key="1">
    <source>
        <dbReference type="ARBA" id="ARBA00001917"/>
    </source>
</evidence>
<evidence type="ECO:0000256" key="2">
    <source>
        <dbReference type="ARBA" id="ARBA00022630"/>
    </source>
</evidence>
<evidence type="ECO:0000313" key="7">
    <source>
        <dbReference type="EMBL" id="MCU9848916.1"/>
    </source>
</evidence>
<organism evidence="7 8">
    <name type="scientific">Albidovulum salinarum</name>
    <dbReference type="NCBI Taxonomy" id="2984153"/>
    <lineage>
        <taxon>Bacteria</taxon>
        <taxon>Pseudomonadati</taxon>
        <taxon>Pseudomonadota</taxon>
        <taxon>Alphaproteobacteria</taxon>
        <taxon>Rhodobacterales</taxon>
        <taxon>Paracoccaceae</taxon>
        <taxon>Albidovulum</taxon>
    </lineage>
</organism>
<evidence type="ECO:0000313" key="8">
    <source>
        <dbReference type="Proteomes" id="UP001209535"/>
    </source>
</evidence>
<protein>
    <submittedName>
        <fullName evidence="7">Alpha-hydroxy-acid oxidizing protein</fullName>
    </submittedName>
</protein>
<dbReference type="InterPro" id="IPR037396">
    <property type="entry name" value="FMN_HAD"/>
</dbReference>
<keyword evidence="4" id="KW-0560">Oxidoreductase</keyword>
<feature type="domain" description="FMN hydroxy acid dehydrogenase" evidence="6">
    <location>
        <begin position="1"/>
        <end position="381"/>
    </location>
</feature>
<dbReference type="NCBIfam" id="NF008398">
    <property type="entry name" value="PRK11197.1"/>
    <property type="match status" value="1"/>
</dbReference>
<comment type="similarity">
    <text evidence="5">Belongs to the FMN-dependent alpha-hydroxy acid dehydrogenase family.</text>
</comment>
<evidence type="ECO:0000256" key="3">
    <source>
        <dbReference type="ARBA" id="ARBA00022643"/>
    </source>
</evidence>
<name>A0ABT2X4Q1_9RHOB</name>
<dbReference type="PIRSF" id="PIRSF000138">
    <property type="entry name" value="Al-hdrx_acd_dh"/>
    <property type="match status" value="1"/>
</dbReference>
<dbReference type="EMBL" id="JAOVQO010000011">
    <property type="protein sequence ID" value="MCU9848916.1"/>
    <property type="molecule type" value="Genomic_DNA"/>
</dbReference>
<keyword evidence="3" id="KW-0288">FMN</keyword>
<keyword evidence="2" id="KW-0285">Flavoprotein</keyword>
<dbReference type="Gene3D" id="3.20.20.70">
    <property type="entry name" value="Aldolase class I"/>
    <property type="match status" value="1"/>
</dbReference>
<sequence>MPVITCIDDLKRLYRRRVPRMFYDYAESGSWTEQTFRENSSDFAQIRLRQRIAVDMTGRSTATEMAGQRVTMPVALAPVGLTGMQNADGEIKAARAAEKFGVPFTLSTMSICSIEDVAAHVEKPFWFQIYTLNDDDFNRRIIDRAKAAGCSALVITVDLQILGQRHRDLKNGLSAPPKLTIPTMLNLATKWSWGLEMLGTRRRFFGNIVGHVEGVSDPASLSAWTAEKFDHALNWDKIRKLMDMWGGKVILKGVMEPEDAERAAALGADAIVVSNHGGRQLDGALSSIRMLPEIAAAVGGKTEIWMDGGIRSGQDVLKAVALGAKGVMIGRAFVYGLGAMGEAGVKKALQVIHKELDTSMALCGETAVTRLGRHNLMIPKGFLDGFA</sequence>
<dbReference type="InterPro" id="IPR008259">
    <property type="entry name" value="FMN_hydac_DH_AS"/>
</dbReference>
<dbReference type="PROSITE" id="PS00557">
    <property type="entry name" value="FMN_HYDROXY_ACID_DH_1"/>
    <property type="match status" value="1"/>
</dbReference>
<evidence type="ECO:0000256" key="4">
    <source>
        <dbReference type="ARBA" id="ARBA00023002"/>
    </source>
</evidence>
<dbReference type="InterPro" id="IPR013785">
    <property type="entry name" value="Aldolase_TIM"/>
</dbReference>
<dbReference type="InterPro" id="IPR012133">
    <property type="entry name" value="Alpha-hydoxy_acid_DH_FMN"/>
</dbReference>
<dbReference type="PROSITE" id="PS51349">
    <property type="entry name" value="FMN_HYDROXY_ACID_DH_2"/>
    <property type="match status" value="1"/>
</dbReference>
<evidence type="ECO:0000259" key="6">
    <source>
        <dbReference type="PROSITE" id="PS51349"/>
    </source>
</evidence>
<evidence type="ECO:0000256" key="5">
    <source>
        <dbReference type="ARBA" id="ARBA00024042"/>
    </source>
</evidence>
<dbReference type="CDD" id="cd02809">
    <property type="entry name" value="alpha_hydroxyacid_oxid_FMN"/>
    <property type="match status" value="1"/>
</dbReference>
<dbReference type="Proteomes" id="UP001209535">
    <property type="component" value="Unassembled WGS sequence"/>
</dbReference>
<dbReference type="InterPro" id="IPR000262">
    <property type="entry name" value="FMN-dep_DH"/>
</dbReference>
<accession>A0ABT2X4Q1</accession>
<proteinExistence type="inferred from homology"/>
<comment type="cofactor">
    <cofactor evidence="1">
        <name>FMN</name>
        <dbReference type="ChEBI" id="CHEBI:58210"/>
    </cofactor>
</comment>